<sequence>MKSIIEHLYNDNLLLSAHAATKDSQYRVSGNKINDEMDKWRAKLTKEDYDKLIDLLDQHAQIHDMDTTASFAYGFKLGASIMLEVLNGRSELIRTKFESNK</sequence>
<keyword evidence="2" id="KW-1185">Reference proteome</keyword>
<dbReference type="EMBL" id="JAHZIJ010000002">
    <property type="protein sequence ID" value="MBW7473999.1"/>
    <property type="molecule type" value="Genomic_DNA"/>
</dbReference>
<comment type="caution">
    <text evidence="1">The sequence shown here is derived from an EMBL/GenBank/DDBJ whole genome shotgun (WGS) entry which is preliminary data.</text>
</comment>
<organism evidence="1 2">
    <name type="scientific">Paenibacillus oenotherae</name>
    <dbReference type="NCBI Taxonomy" id="1435645"/>
    <lineage>
        <taxon>Bacteria</taxon>
        <taxon>Bacillati</taxon>
        <taxon>Bacillota</taxon>
        <taxon>Bacilli</taxon>
        <taxon>Bacillales</taxon>
        <taxon>Paenibacillaceae</taxon>
        <taxon>Paenibacillus</taxon>
    </lineage>
</organism>
<reference evidence="1 2" key="1">
    <citation type="submission" date="2021-07" db="EMBL/GenBank/DDBJ databases">
        <title>Paenibacillus radiodurans sp. nov., isolated from the southeastern edge of Tengger Desert.</title>
        <authorList>
            <person name="Zhang G."/>
        </authorList>
    </citation>
    <scope>NUCLEOTIDE SEQUENCE [LARGE SCALE GENOMIC DNA]</scope>
    <source>
        <strain evidence="1 2">DT7-4</strain>
    </source>
</reference>
<evidence type="ECO:0000313" key="1">
    <source>
        <dbReference type="EMBL" id="MBW7473999.1"/>
    </source>
</evidence>
<name>A0ABS7D231_9BACL</name>
<protein>
    <submittedName>
        <fullName evidence="1">Uncharacterized protein</fullName>
    </submittedName>
</protein>
<dbReference type="InterPro" id="IPR049215">
    <property type="entry name" value="DUF6809"/>
</dbReference>
<evidence type="ECO:0000313" key="2">
    <source>
        <dbReference type="Proteomes" id="UP000812277"/>
    </source>
</evidence>
<gene>
    <name evidence="1" type="ORF">K0T92_04535</name>
</gene>
<dbReference type="Pfam" id="PF20648">
    <property type="entry name" value="DUF6809"/>
    <property type="match status" value="1"/>
</dbReference>
<accession>A0ABS7D231</accession>
<dbReference type="RefSeq" id="WP_219871252.1">
    <property type="nucleotide sequence ID" value="NZ_JAHZIJ010000002.1"/>
</dbReference>
<proteinExistence type="predicted"/>
<dbReference type="Proteomes" id="UP000812277">
    <property type="component" value="Unassembled WGS sequence"/>
</dbReference>